<dbReference type="PROSITE" id="PS50271">
    <property type="entry name" value="ZF_UBP"/>
    <property type="match status" value="1"/>
</dbReference>
<name>A0A849HLD9_9MICO</name>
<dbReference type="Proteomes" id="UP000588586">
    <property type="component" value="Unassembled WGS sequence"/>
</dbReference>
<dbReference type="GO" id="GO:0008270">
    <property type="term" value="F:zinc ion binding"/>
    <property type="evidence" value="ECO:0007669"/>
    <property type="project" value="InterPro"/>
</dbReference>
<organism evidence="3 4">
    <name type="scientific">Knoellia koreensis</name>
    <dbReference type="NCBI Taxonomy" id="2730921"/>
    <lineage>
        <taxon>Bacteria</taxon>
        <taxon>Bacillati</taxon>
        <taxon>Actinomycetota</taxon>
        <taxon>Actinomycetes</taxon>
        <taxon>Micrococcales</taxon>
        <taxon>Intrasporangiaceae</taxon>
        <taxon>Knoellia</taxon>
    </lineage>
</organism>
<evidence type="ECO:0000256" key="1">
    <source>
        <dbReference type="SAM" id="MobiDB-lite"/>
    </source>
</evidence>
<dbReference type="InterPro" id="IPR013083">
    <property type="entry name" value="Znf_RING/FYVE/PHD"/>
</dbReference>
<dbReference type="Gene3D" id="3.30.40.10">
    <property type="entry name" value="Zinc/RING finger domain, C3HC4 (zinc finger)"/>
    <property type="match status" value="1"/>
</dbReference>
<evidence type="ECO:0000313" key="3">
    <source>
        <dbReference type="EMBL" id="NNM48152.1"/>
    </source>
</evidence>
<accession>A0A849HLD9</accession>
<gene>
    <name evidence="3" type="ORF">HJG52_19370</name>
</gene>
<dbReference type="AlphaFoldDB" id="A0A849HLD9"/>
<dbReference type="Pfam" id="PF02148">
    <property type="entry name" value="zf-UBP"/>
    <property type="match status" value="1"/>
</dbReference>
<feature type="compositionally biased region" description="Polar residues" evidence="1">
    <location>
        <begin position="1"/>
        <end position="11"/>
    </location>
</feature>
<protein>
    <submittedName>
        <fullName evidence="3">UBP-type zinc finger domain-containing protein</fullName>
    </submittedName>
</protein>
<proteinExistence type="predicted"/>
<evidence type="ECO:0000259" key="2">
    <source>
        <dbReference type="PROSITE" id="PS50271"/>
    </source>
</evidence>
<reference evidence="3 4" key="1">
    <citation type="submission" date="2020-04" db="EMBL/GenBank/DDBJ databases">
        <title>Knoellia sp. isolate from air conditioner.</title>
        <authorList>
            <person name="Chea S."/>
            <person name="Kim D.-U."/>
        </authorList>
    </citation>
    <scope>NUCLEOTIDE SEQUENCE [LARGE SCALE GENOMIC DNA]</scope>
    <source>
        <strain evidence="3 4">DB2414S</strain>
    </source>
</reference>
<sequence>MANDTDGTTQDGIDPQVPPSGPGCVECLESGGWWVHLRRCAQCGHVGCCDTSPSQHATHHFEGTGHPVIRSYEPGEDWFWDFREQKGFVGPALADPQSHPADQPVPGPEGAVPEDWMDHINQ</sequence>
<dbReference type="EMBL" id="JABEPQ010000006">
    <property type="protein sequence ID" value="NNM48152.1"/>
    <property type="molecule type" value="Genomic_DNA"/>
</dbReference>
<dbReference type="SUPFAM" id="SSF57850">
    <property type="entry name" value="RING/U-box"/>
    <property type="match status" value="1"/>
</dbReference>
<dbReference type="InterPro" id="IPR001607">
    <property type="entry name" value="Znf_UBP"/>
</dbReference>
<keyword evidence="4" id="KW-1185">Reference proteome</keyword>
<feature type="region of interest" description="Disordered" evidence="1">
    <location>
        <begin position="90"/>
        <end position="122"/>
    </location>
</feature>
<comment type="caution">
    <text evidence="3">The sequence shown here is derived from an EMBL/GenBank/DDBJ whole genome shotgun (WGS) entry which is preliminary data.</text>
</comment>
<evidence type="ECO:0000313" key="4">
    <source>
        <dbReference type="Proteomes" id="UP000588586"/>
    </source>
</evidence>
<feature type="region of interest" description="Disordered" evidence="1">
    <location>
        <begin position="1"/>
        <end position="22"/>
    </location>
</feature>
<feature type="domain" description="UBP-type" evidence="2">
    <location>
        <begin position="1"/>
        <end position="107"/>
    </location>
</feature>
<dbReference type="RefSeq" id="WP_171245272.1">
    <property type="nucleotide sequence ID" value="NZ_JABEPQ010000006.1"/>
</dbReference>